<protein>
    <submittedName>
        <fullName evidence="1">ATP-binding cassette domain-containing protein</fullName>
    </submittedName>
</protein>
<proteinExistence type="predicted"/>
<reference evidence="1 2" key="1">
    <citation type="journal article" date="2022" name="Int. J. Syst. Evol. Microbiol.">
        <title>Miniphocaeibacter halophilus sp. nov., an ammonium-tolerant acetate-producing bacterium isolated from a biogas system.</title>
        <authorList>
            <person name="Schnurer A."/>
            <person name="Singh A."/>
            <person name="Bi S."/>
            <person name="Qiao W."/>
            <person name="Westerholm M."/>
        </authorList>
    </citation>
    <scope>NUCLEOTIDE SEQUENCE [LARGE SCALE GENOMIC DNA]</scope>
    <source>
        <strain evidence="1 2">AMB_01</strain>
    </source>
</reference>
<sequence length="257" mass="29358">MLKIKNLYKSFNIGTDFENNLFRDFNIAFEDNTATTIIGSNGCGKSTLMNLIAGSLEADAGIIEIDGEDISKYKEEKRSKYIGRVHQNPSMGVSPSLTILENMALADKKNEKFTLRKLIKKDRIEYYKEQLKTLDLGLENKLDSRVDLLSGGQRQSLSLLMASMKHPKILLLDEHTAALDPKTSRVVMNKTIDLIKNKKLTTVMITHDMRDAVEYSDRVIMLERGKIVLDKKSSEITEQELYKIYQDKIIEMETRTE</sequence>
<keyword evidence="1" id="KW-0067">ATP-binding</keyword>
<name>A0AC61MSN5_9FIRM</name>
<organism evidence="1 2">
    <name type="scientific">Miniphocaeibacter halophilus</name>
    <dbReference type="NCBI Taxonomy" id="2931922"/>
    <lineage>
        <taxon>Bacteria</taxon>
        <taxon>Bacillati</taxon>
        <taxon>Bacillota</taxon>
        <taxon>Tissierellia</taxon>
        <taxon>Tissierellales</taxon>
        <taxon>Peptoniphilaceae</taxon>
        <taxon>Miniphocaeibacter</taxon>
    </lineage>
</organism>
<keyword evidence="1" id="KW-0547">Nucleotide-binding</keyword>
<keyword evidence="2" id="KW-1185">Reference proteome</keyword>
<accession>A0AC61MSN5</accession>
<evidence type="ECO:0000313" key="2">
    <source>
        <dbReference type="Proteomes" id="UP000595814"/>
    </source>
</evidence>
<gene>
    <name evidence="1" type="ORF">JFY71_07735</name>
</gene>
<dbReference type="EMBL" id="CP066744">
    <property type="protein sequence ID" value="QQK07211.1"/>
    <property type="molecule type" value="Genomic_DNA"/>
</dbReference>
<dbReference type="Proteomes" id="UP000595814">
    <property type="component" value="Chromosome"/>
</dbReference>
<evidence type="ECO:0000313" key="1">
    <source>
        <dbReference type="EMBL" id="QQK07211.1"/>
    </source>
</evidence>